<evidence type="ECO:0000256" key="2">
    <source>
        <dbReference type="PROSITE-ProRule" id="PRU01091"/>
    </source>
</evidence>
<accession>A0A2A2DBN2</accession>
<name>A0A2A2DBN2_9ACTN</name>
<dbReference type="AlphaFoldDB" id="A0A2A2DBN2"/>
<protein>
    <recommendedName>
        <fullName evidence="3">OmpR/PhoB-type domain-containing protein</fullName>
    </recommendedName>
</protein>
<evidence type="ECO:0000313" key="5">
    <source>
        <dbReference type="Proteomes" id="UP000218944"/>
    </source>
</evidence>
<dbReference type="InterPro" id="IPR036388">
    <property type="entry name" value="WH-like_DNA-bd_sf"/>
</dbReference>
<feature type="non-terminal residue" evidence="4">
    <location>
        <position position="67"/>
    </location>
</feature>
<sequence>MTDTASEAPCHVPAAATGRPPLLFSVLGPVRARRGGELLHTGSPQQRALLAALLLRGGRTATAAELV</sequence>
<keyword evidence="1 2" id="KW-0238">DNA-binding</keyword>
<dbReference type="GO" id="GO:0000160">
    <property type="term" value="P:phosphorelay signal transduction system"/>
    <property type="evidence" value="ECO:0007669"/>
    <property type="project" value="InterPro"/>
</dbReference>
<reference evidence="4 5" key="1">
    <citation type="submission" date="2017-08" db="EMBL/GenBank/DDBJ databases">
        <title>Genome sequence of Streptomyces albireticuli NRRL B-1670.</title>
        <authorList>
            <person name="Graham D.E."/>
            <person name="Mahan K.M."/>
            <person name="Klingeman D.M."/>
            <person name="Hettich R.L."/>
            <person name="Parry R.J."/>
            <person name="Spain J.C."/>
        </authorList>
    </citation>
    <scope>NUCLEOTIDE SEQUENCE [LARGE SCALE GENOMIC DNA]</scope>
    <source>
        <strain evidence="4 5">NRRL B-1670</strain>
    </source>
</reference>
<dbReference type="InterPro" id="IPR001867">
    <property type="entry name" value="OmpR/PhoB-type_DNA-bd"/>
</dbReference>
<dbReference type="Proteomes" id="UP000218944">
    <property type="component" value="Unassembled WGS sequence"/>
</dbReference>
<feature type="domain" description="OmpR/PhoB-type" evidence="3">
    <location>
        <begin position="12"/>
        <end position="67"/>
    </location>
</feature>
<dbReference type="PROSITE" id="PS51755">
    <property type="entry name" value="OMPR_PHOB"/>
    <property type="match status" value="1"/>
</dbReference>
<evidence type="ECO:0000313" key="4">
    <source>
        <dbReference type="EMBL" id="PAU48891.1"/>
    </source>
</evidence>
<proteinExistence type="predicted"/>
<dbReference type="Gene3D" id="1.10.10.10">
    <property type="entry name" value="Winged helix-like DNA-binding domain superfamily/Winged helix DNA-binding domain"/>
    <property type="match status" value="1"/>
</dbReference>
<evidence type="ECO:0000256" key="1">
    <source>
        <dbReference type="ARBA" id="ARBA00023125"/>
    </source>
</evidence>
<dbReference type="EMBL" id="NSJV01000215">
    <property type="protein sequence ID" value="PAU48891.1"/>
    <property type="molecule type" value="Genomic_DNA"/>
</dbReference>
<gene>
    <name evidence="4" type="ORF">CK936_10945</name>
</gene>
<dbReference type="GO" id="GO:0003677">
    <property type="term" value="F:DNA binding"/>
    <property type="evidence" value="ECO:0007669"/>
    <property type="project" value="UniProtKB-UniRule"/>
</dbReference>
<comment type="caution">
    <text evidence="4">The sequence shown here is derived from an EMBL/GenBank/DDBJ whole genome shotgun (WGS) entry which is preliminary data.</text>
</comment>
<evidence type="ECO:0000259" key="3">
    <source>
        <dbReference type="PROSITE" id="PS51755"/>
    </source>
</evidence>
<keyword evidence="5" id="KW-1185">Reference proteome</keyword>
<dbReference type="GO" id="GO:0006355">
    <property type="term" value="P:regulation of DNA-templated transcription"/>
    <property type="evidence" value="ECO:0007669"/>
    <property type="project" value="InterPro"/>
</dbReference>
<organism evidence="4 5">
    <name type="scientific">Streptomyces albireticuli</name>
    <dbReference type="NCBI Taxonomy" id="1940"/>
    <lineage>
        <taxon>Bacteria</taxon>
        <taxon>Bacillati</taxon>
        <taxon>Actinomycetota</taxon>
        <taxon>Actinomycetes</taxon>
        <taxon>Kitasatosporales</taxon>
        <taxon>Streptomycetaceae</taxon>
        <taxon>Streptomyces</taxon>
    </lineage>
</organism>
<feature type="DNA-binding region" description="OmpR/PhoB-type" evidence="2">
    <location>
        <begin position="12"/>
        <end position="67"/>
    </location>
</feature>